<dbReference type="EMBL" id="CP031417">
    <property type="protein sequence ID" value="AXK79349.1"/>
    <property type="molecule type" value="Genomic_DNA"/>
</dbReference>
<evidence type="ECO:0000256" key="1">
    <source>
        <dbReference type="ARBA" id="ARBA00023239"/>
    </source>
</evidence>
<dbReference type="PANTHER" id="PTHR30272">
    <property type="entry name" value="3-HYDROXYACYL-[ACYL-CARRIER-PROTEIN] DEHYDRATASE"/>
    <property type="match status" value="1"/>
</dbReference>
<dbReference type="Proteomes" id="UP000254889">
    <property type="component" value="Chromosome"/>
</dbReference>
<dbReference type="Pfam" id="PF07977">
    <property type="entry name" value="FabA"/>
    <property type="match status" value="1"/>
</dbReference>
<evidence type="ECO:0000313" key="2">
    <source>
        <dbReference type="EMBL" id="AXK79349.1"/>
    </source>
</evidence>
<dbReference type="Gene3D" id="3.10.129.10">
    <property type="entry name" value="Hotdog Thioesterase"/>
    <property type="match status" value="1"/>
</dbReference>
<dbReference type="RefSeq" id="WP_115687949.1">
    <property type="nucleotide sequence ID" value="NZ_CP031417.1"/>
</dbReference>
<accession>A0A345ZR02</accession>
<dbReference type="SUPFAM" id="SSF54637">
    <property type="entry name" value="Thioesterase/thiol ester dehydrase-isomerase"/>
    <property type="match status" value="1"/>
</dbReference>
<dbReference type="PANTHER" id="PTHR30272:SF1">
    <property type="entry name" value="3-HYDROXYACYL-[ACYL-CARRIER-PROTEIN] DEHYDRATASE"/>
    <property type="match status" value="1"/>
</dbReference>
<name>A0A345ZR02_9HYPH</name>
<dbReference type="OrthoDB" id="9812462at2"/>
<gene>
    <name evidence="2" type="ORF">DW352_01755</name>
</gene>
<sequence length="157" mass="17324">MRLEYFQLIDRIVDLRLADRTISAEATVPSESTIFEGHFPGYPLMPGVLLAETMAQTSGWLVVAMNRFERMPFLAAVKDAKFRTFVTPGMVLSVNATLLHEGSGYAVTKANISTKGKAICDAVLTLRVMPFPNPEMSEQMRKTAERIGFPDEVPANG</sequence>
<dbReference type="KEGG" id="ptaw:DW352_01755"/>
<evidence type="ECO:0000313" key="3">
    <source>
        <dbReference type="Proteomes" id="UP000254889"/>
    </source>
</evidence>
<protein>
    <submittedName>
        <fullName evidence="2">Beta-hydroxyacyl-ACP dehydratase</fullName>
    </submittedName>
</protein>
<dbReference type="InterPro" id="IPR029069">
    <property type="entry name" value="HotDog_dom_sf"/>
</dbReference>
<dbReference type="GO" id="GO:0016829">
    <property type="term" value="F:lyase activity"/>
    <property type="evidence" value="ECO:0007669"/>
    <property type="project" value="UniProtKB-KW"/>
</dbReference>
<keyword evidence="1" id="KW-0456">Lyase</keyword>
<reference evidence="2 3" key="1">
    <citation type="submission" date="2018-07" db="EMBL/GenBank/DDBJ databases">
        <authorList>
            <person name="Quirk P.G."/>
            <person name="Krulwich T.A."/>
        </authorList>
    </citation>
    <scope>NUCLEOTIDE SEQUENCE [LARGE SCALE GENOMIC DNA]</scope>
    <source>
        <strain evidence="2 3">CC-BB4</strain>
    </source>
</reference>
<dbReference type="AlphaFoldDB" id="A0A345ZR02"/>
<dbReference type="InterPro" id="IPR013114">
    <property type="entry name" value="FabA_FabZ"/>
</dbReference>
<keyword evidence="3" id="KW-1185">Reference proteome</keyword>
<proteinExistence type="predicted"/>
<organism evidence="2 3">
    <name type="scientific">Pseudolabrys taiwanensis</name>
    <dbReference type="NCBI Taxonomy" id="331696"/>
    <lineage>
        <taxon>Bacteria</taxon>
        <taxon>Pseudomonadati</taxon>
        <taxon>Pseudomonadota</taxon>
        <taxon>Alphaproteobacteria</taxon>
        <taxon>Hyphomicrobiales</taxon>
        <taxon>Xanthobacteraceae</taxon>
        <taxon>Pseudolabrys</taxon>
    </lineage>
</organism>